<dbReference type="SUPFAM" id="SSF51556">
    <property type="entry name" value="Metallo-dependent hydrolases"/>
    <property type="match status" value="1"/>
</dbReference>
<evidence type="ECO:0000256" key="1">
    <source>
        <dbReference type="ARBA" id="ARBA00023239"/>
    </source>
</evidence>
<evidence type="ECO:0000259" key="2">
    <source>
        <dbReference type="Pfam" id="PF04909"/>
    </source>
</evidence>
<gene>
    <name evidence="3" type="ORF">ACFYXQ_24555</name>
</gene>
<dbReference type="InterPro" id="IPR032466">
    <property type="entry name" value="Metal_Hydrolase"/>
</dbReference>
<keyword evidence="4" id="KW-1185">Reference proteome</keyword>
<dbReference type="PANTHER" id="PTHR21240">
    <property type="entry name" value="2-AMINO-3-CARBOXYLMUCONATE-6-SEMIALDEHYDE DECARBOXYLASE"/>
    <property type="match status" value="1"/>
</dbReference>
<protein>
    <submittedName>
        <fullName evidence="3">Amidohydrolase family protein</fullName>
    </submittedName>
</protein>
<name>A0ABW6S3T5_9NOCA</name>
<dbReference type="EMBL" id="JBIAQY010000008">
    <property type="protein sequence ID" value="MFF3570955.1"/>
    <property type="molecule type" value="Genomic_DNA"/>
</dbReference>
<evidence type="ECO:0000313" key="4">
    <source>
        <dbReference type="Proteomes" id="UP001601992"/>
    </source>
</evidence>
<dbReference type="PANTHER" id="PTHR21240:SF28">
    <property type="entry name" value="ISO-OROTATE DECARBOXYLASE (EUROFUNG)"/>
    <property type="match status" value="1"/>
</dbReference>
<dbReference type="Proteomes" id="UP001601992">
    <property type="component" value="Unassembled WGS sequence"/>
</dbReference>
<dbReference type="Gene3D" id="3.20.20.140">
    <property type="entry name" value="Metal-dependent hydrolases"/>
    <property type="match status" value="1"/>
</dbReference>
<organism evidence="3 4">
    <name type="scientific">Nocardia jiangxiensis</name>
    <dbReference type="NCBI Taxonomy" id="282685"/>
    <lineage>
        <taxon>Bacteria</taxon>
        <taxon>Bacillati</taxon>
        <taxon>Actinomycetota</taxon>
        <taxon>Actinomycetes</taxon>
        <taxon>Mycobacteriales</taxon>
        <taxon>Nocardiaceae</taxon>
        <taxon>Nocardia</taxon>
    </lineage>
</organism>
<dbReference type="Pfam" id="PF04909">
    <property type="entry name" value="Amidohydro_2"/>
    <property type="match status" value="1"/>
</dbReference>
<feature type="domain" description="Amidohydrolase-related" evidence="2">
    <location>
        <begin position="129"/>
        <end position="389"/>
    </location>
</feature>
<evidence type="ECO:0000313" key="3">
    <source>
        <dbReference type="EMBL" id="MFF3570955.1"/>
    </source>
</evidence>
<reference evidence="3 4" key="1">
    <citation type="submission" date="2024-10" db="EMBL/GenBank/DDBJ databases">
        <title>The Natural Products Discovery Center: Release of the First 8490 Sequenced Strains for Exploring Actinobacteria Biosynthetic Diversity.</title>
        <authorList>
            <person name="Kalkreuter E."/>
            <person name="Kautsar S.A."/>
            <person name="Yang D."/>
            <person name="Bader C.D."/>
            <person name="Teijaro C.N."/>
            <person name="Fluegel L."/>
            <person name="Davis C.M."/>
            <person name="Simpson J.R."/>
            <person name="Lauterbach L."/>
            <person name="Steele A.D."/>
            <person name="Gui C."/>
            <person name="Meng S."/>
            <person name="Li G."/>
            <person name="Viehrig K."/>
            <person name="Ye F."/>
            <person name="Su P."/>
            <person name="Kiefer A.F."/>
            <person name="Nichols A."/>
            <person name="Cepeda A.J."/>
            <person name="Yan W."/>
            <person name="Fan B."/>
            <person name="Jiang Y."/>
            <person name="Adhikari A."/>
            <person name="Zheng C.-J."/>
            <person name="Schuster L."/>
            <person name="Cowan T.M."/>
            <person name="Smanski M.J."/>
            <person name="Chevrette M.G."/>
            <person name="De Carvalho L.P.S."/>
            <person name="Shen B."/>
        </authorList>
    </citation>
    <scope>NUCLEOTIDE SEQUENCE [LARGE SCALE GENOMIC DNA]</scope>
    <source>
        <strain evidence="3 4">NPDC002593</strain>
    </source>
</reference>
<dbReference type="RefSeq" id="WP_157186247.1">
    <property type="nucleotide sequence ID" value="NZ_JBIAQY010000008.1"/>
</dbReference>
<keyword evidence="1" id="KW-0456">Lyase</keyword>
<proteinExistence type="predicted"/>
<comment type="caution">
    <text evidence="3">The sequence shown here is derived from an EMBL/GenBank/DDBJ whole genome shotgun (WGS) entry which is preliminary data.</text>
</comment>
<dbReference type="InterPro" id="IPR032465">
    <property type="entry name" value="ACMSD"/>
</dbReference>
<dbReference type="InterPro" id="IPR006680">
    <property type="entry name" value="Amidohydro-rel"/>
</dbReference>
<sequence>MSDQKPAAADQGAEKPFTIMSADSHVGLPPEEYRPYLDPQYRDAFDSYLEDNLVFQGMFRKLGYPWSPQVLDVIDKEGVYCSGGVAGFYDPHRRLRVMERDGLVAEILHPGGPMAITPWADPGTRRVSEELRAAGTAAYNRFLDDFCSADRKRLIGVPSTYPWPDMDAAARTVKWAGKQGMVGVYPARFAGAPDDLPPIYDRSWDPFFKACSDTGVAVHLHAGSGKPQGFMLTRIKTALEKAGQGPDALAQIFEGIFDERRPLWQMMWAGVFDRFPDLRVVFAEIRSHWVPPTLDALTRINDEAGGVLKRTPWEYWERNCAVTPTFMRVSDLEVRHRVGLEKTMFGSDYPHAESTWPNTLDFLRVVLNDVPEPDARAILGDNAINFYGLDRVYLENLAQKYCPKPSELLGMAHAVDPQLIEHFNNRNGLNKKVSFEEEKFNEVVFKDTEAALGMR</sequence>
<accession>A0ABW6S3T5</accession>